<feature type="region of interest" description="Disordered" evidence="4">
    <location>
        <begin position="410"/>
        <end position="447"/>
    </location>
</feature>
<proteinExistence type="predicted"/>
<dbReference type="EMBL" id="CAJOBC010001751">
    <property type="protein sequence ID" value="CAF3696600.1"/>
    <property type="molecule type" value="Genomic_DNA"/>
</dbReference>
<accession>A0A814APL8</accession>
<keyword evidence="10" id="KW-1185">Reference proteome</keyword>
<feature type="domain" description="PDZ" evidence="5">
    <location>
        <begin position="146"/>
        <end position="214"/>
    </location>
</feature>
<evidence type="ECO:0000259" key="5">
    <source>
        <dbReference type="PROSITE" id="PS50106"/>
    </source>
</evidence>
<dbReference type="EMBL" id="CAJNOK010005147">
    <property type="protein sequence ID" value="CAF0961878.1"/>
    <property type="molecule type" value="Genomic_DNA"/>
</dbReference>
<dbReference type="SMART" id="SM00228">
    <property type="entry name" value="PDZ"/>
    <property type="match status" value="3"/>
</dbReference>
<dbReference type="InterPro" id="IPR051844">
    <property type="entry name" value="USH2_Complex_Protein"/>
</dbReference>
<dbReference type="PANTHER" id="PTHR23116:SF29">
    <property type="entry name" value="PDZ DOMAIN-CONTAINING PROTEIN 7"/>
    <property type="match status" value="1"/>
</dbReference>
<dbReference type="Proteomes" id="UP000663829">
    <property type="component" value="Unassembled WGS sequence"/>
</dbReference>
<dbReference type="Gene3D" id="2.30.42.10">
    <property type="match status" value="3"/>
</dbReference>
<dbReference type="SUPFAM" id="SSF50156">
    <property type="entry name" value="PDZ domain-like"/>
    <property type="match status" value="3"/>
</dbReference>
<feature type="compositionally biased region" description="Low complexity" evidence="4">
    <location>
        <begin position="507"/>
        <end position="520"/>
    </location>
</feature>
<sequence length="647" mass="73376">MMINSPVTSPTQLPRYYFGPSDLLTRHIQLVTKDNTLDFTITGGNGMEPIHVTGVVWGSQAYLQGMRSGDEIVSVNEIPFKDITYSQAIGVLYSSPCLDIILRASQDHPLDTTLYNWYNPTLKRTTSPPPKNYLASNTQLHYFQKTVNLHARPGRRLGLSIRGGTEFGLGIFVSGIDKDSLSDQAGLRVGDQILEVNDIDFCHINHSDAVQILQTHNQMKIHIRQLDKLPLPKHQQQISIQPSRVSSPIPQKYSTTTTPLACDILPPKSHRVIQQDQRSHHSSSYESLILADINRQLTKDDYSHEALGLINYYLTSYLQRKITIDDMIQPLLDLIKYRQHKNHLLELIRDLIRYEDIDRFDIHTLREDLSSLKLAHDRLLRQSLSATMSPLAMSQSAGNLQYRRYPLSSSTNNYINDNNRNAKSRDTSPNSVYKQNERILTPKSLHSDRYENELNHLLMNSTVQNNQENRSQWLSDKHHYPHTFTSVPSPSVLSRTNSPVQIKKAKSSSNVGQSNSSQTSPRIRKKNLFQIEQSHADLSINDKETIDNFLKEYSEPYPITIHKIRSTLGIAIEGGLNDRIPIPRVVNVQHDGSAYLSSGLRVGHLILALNGYSMKGFLHREAAMFIASAFKDESTSKMILTVSEPKQ</sequence>
<feature type="domain" description="PDZ" evidence="5">
    <location>
        <begin position="558"/>
        <end position="629"/>
    </location>
</feature>
<dbReference type="GO" id="GO:0005929">
    <property type="term" value="C:cilium"/>
    <property type="evidence" value="ECO:0007669"/>
    <property type="project" value="TreeGrafter"/>
</dbReference>
<evidence type="ECO:0000313" key="9">
    <source>
        <dbReference type="EMBL" id="CAF3734624.1"/>
    </source>
</evidence>
<dbReference type="EMBL" id="CAJOBA010005152">
    <property type="protein sequence ID" value="CAF3734624.1"/>
    <property type="molecule type" value="Genomic_DNA"/>
</dbReference>
<dbReference type="AlphaFoldDB" id="A0A814APL8"/>
<evidence type="ECO:0000313" key="7">
    <source>
        <dbReference type="EMBL" id="CAF0961878.1"/>
    </source>
</evidence>
<dbReference type="CDD" id="cd00136">
    <property type="entry name" value="PDZ_canonical"/>
    <property type="match status" value="1"/>
</dbReference>
<organism evidence="6 10">
    <name type="scientific">Didymodactylos carnosus</name>
    <dbReference type="NCBI Taxonomy" id="1234261"/>
    <lineage>
        <taxon>Eukaryota</taxon>
        <taxon>Metazoa</taxon>
        <taxon>Spiralia</taxon>
        <taxon>Gnathifera</taxon>
        <taxon>Rotifera</taxon>
        <taxon>Eurotatoria</taxon>
        <taxon>Bdelloidea</taxon>
        <taxon>Philodinida</taxon>
        <taxon>Philodinidae</taxon>
        <taxon>Didymodactylos</taxon>
    </lineage>
</organism>
<dbReference type="GO" id="GO:0032426">
    <property type="term" value="C:stereocilium tip"/>
    <property type="evidence" value="ECO:0007669"/>
    <property type="project" value="TreeGrafter"/>
</dbReference>
<dbReference type="PANTHER" id="PTHR23116">
    <property type="entry name" value="PDZ DOMAIN CONTAINING WHIRLIN AND HARMONIN-RELATED"/>
    <property type="match status" value="1"/>
</dbReference>
<feature type="compositionally biased region" description="Polar residues" evidence="4">
    <location>
        <begin position="484"/>
        <end position="500"/>
    </location>
</feature>
<dbReference type="OrthoDB" id="10029564at2759"/>
<feature type="compositionally biased region" description="Polar residues" evidence="4">
    <location>
        <begin position="410"/>
        <end position="434"/>
    </location>
</feature>
<dbReference type="GO" id="GO:0002142">
    <property type="term" value="C:stereocilia ankle link complex"/>
    <property type="evidence" value="ECO:0007669"/>
    <property type="project" value="TreeGrafter"/>
</dbReference>
<dbReference type="GO" id="GO:0005886">
    <property type="term" value="C:plasma membrane"/>
    <property type="evidence" value="ECO:0007669"/>
    <property type="project" value="TreeGrafter"/>
</dbReference>
<protein>
    <recommendedName>
        <fullName evidence="5">PDZ domain-containing protein</fullName>
    </recommendedName>
</protein>
<comment type="caution">
    <text evidence="6">The sequence shown here is derived from an EMBL/GenBank/DDBJ whole genome shotgun (WGS) entry which is preliminary data.</text>
</comment>
<dbReference type="EMBL" id="CAJNOQ010001752">
    <property type="protein sequence ID" value="CAF0916575.1"/>
    <property type="molecule type" value="Genomic_DNA"/>
</dbReference>
<dbReference type="Proteomes" id="UP000677228">
    <property type="component" value="Unassembled WGS sequence"/>
</dbReference>
<name>A0A814APL8_9BILA</name>
<dbReference type="InterPro" id="IPR036034">
    <property type="entry name" value="PDZ_sf"/>
</dbReference>
<evidence type="ECO:0000256" key="2">
    <source>
        <dbReference type="ARBA" id="ARBA00022737"/>
    </source>
</evidence>
<dbReference type="Pfam" id="PF00595">
    <property type="entry name" value="PDZ"/>
    <property type="match status" value="3"/>
</dbReference>
<evidence type="ECO:0000313" key="8">
    <source>
        <dbReference type="EMBL" id="CAF3696600.1"/>
    </source>
</evidence>
<dbReference type="FunFam" id="2.30.42.10:FF:000087">
    <property type="entry name" value="Whirlin a"/>
    <property type="match status" value="1"/>
</dbReference>
<feature type="region of interest" description="Disordered" evidence="4">
    <location>
        <begin position="484"/>
        <end position="524"/>
    </location>
</feature>
<evidence type="ECO:0000256" key="1">
    <source>
        <dbReference type="ARBA" id="ARBA00004316"/>
    </source>
</evidence>
<dbReference type="Proteomes" id="UP000681722">
    <property type="component" value="Unassembled WGS sequence"/>
</dbReference>
<dbReference type="InterPro" id="IPR001478">
    <property type="entry name" value="PDZ"/>
</dbReference>
<feature type="domain" description="PDZ" evidence="5">
    <location>
        <begin position="27"/>
        <end position="96"/>
    </location>
</feature>
<comment type="subcellular location">
    <subcellularLocation>
        <location evidence="1">Cell projection</location>
    </subcellularLocation>
</comment>
<reference evidence="6" key="1">
    <citation type="submission" date="2021-02" db="EMBL/GenBank/DDBJ databases">
        <authorList>
            <person name="Nowell W R."/>
        </authorList>
    </citation>
    <scope>NUCLEOTIDE SEQUENCE</scope>
</reference>
<evidence type="ECO:0000313" key="6">
    <source>
        <dbReference type="EMBL" id="CAF0916575.1"/>
    </source>
</evidence>
<evidence type="ECO:0000313" key="10">
    <source>
        <dbReference type="Proteomes" id="UP000663829"/>
    </source>
</evidence>
<evidence type="ECO:0000256" key="4">
    <source>
        <dbReference type="SAM" id="MobiDB-lite"/>
    </source>
</evidence>
<keyword evidence="3" id="KW-0966">Cell projection</keyword>
<gene>
    <name evidence="6" type="ORF">GPM918_LOCUS9426</name>
    <name evidence="7" type="ORF">OVA965_LOCUS12679</name>
    <name evidence="8" type="ORF">SRO942_LOCUS9423</name>
    <name evidence="9" type="ORF">TMI583_LOCUS12683</name>
</gene>
<dbReference type="PROSITE" id="PS50106">
    <property type="entry name" value="PDZ"/>
    <property type="match status" value="3"/>
</dbReference>
<dbReference type="Proteomes" id="UP000682733">
    <property type="component" value="Unassembled WGS sequence"/>
</dbReference>
<evidence type="ECO:0000256" key="3">
    <source>
        <dbReference type="ARBA" id="ARBA00023273"/>
    </source>
</evidence>
<keyword evidence="2" id="KW-0677">Repeat</keyword>